<evidence type="ECO:0000313" key="1">
    <source>
        <dbReference type="EMBL" id="MEU5713180.1"/>
    </source>
</evidence>
<evidence type="ECO:0000313" key="2">
    <source>
        <dbReference type="Proteomes" id="UP001551011"/>
    </source>
</evidence>
<comment type="caution">
    <text evidence="1">The sequence shown here is derived from an EMBL/GenBank/DDBJ whole genome shotgun (WGS) entry which is preliminary data.</text>
</comment>
<organism evidence="1 2">
    <name type="scientific">Streptomyces flaveolus</name>
    <dbReference type="NCBI Taxonomy" id="67297"/>
    <lineage>
        <taxon>Bacteria</taxon>
        <taxon>Bacillati</taxon>
        <taxon>Actinomycetota</taxon>
        <taxon>Actinomycetes</taxon>
        <taxon>Kitasatosporales</taxon>
        <taxon>Streptomycetaceae</taxon>
        <taxon>Streptomyces</taxon>
    </lineage>
</organism>
<keyword evidence="2" id="KW-1185">Reference proteome</keyword>
<proteinExistence type="predicted"/>
<sequence>MPVYTCAVQRKQIWPDGSVVWAARDERVNVIGWAGEPFDLGQMLLEKFLEENKTGIAPDGFRAVVWAGDRRGENLNGSVDALAVVEAPVEAARSAREPRRSAARRRWGWFRGRAAPDAE</sequence>
<dbReference type="RefSeq" id="WP_158712613.1">
    <property type="nucleotide sequence ID" value="NZ_JBEXDP010000047.1"/>
</dbReference>
<protein>
    <submittedName>
        <fullName evidence="1">Uncharacterized protein</fullName>
    </submittedName>
</protein>
<gene>
    <name evidence="1" type="ORF">AB0H04_41275</name>
</gene>
<dbReference type="EMBL" id="JBFAEG010000046">
    <property type="protein sequence ID" value="MEU5713180.1"/>
    <property type="molecule type" value="Genomic_DNA"/>
</dbReference>
<accession>A0ABV3AMI3</accession>
<dbReference type="Proteomes" id="UP001551011">
    <property type="component" value="Unassembled WGS sequence"/>
</dbReference>
<reference evidence="1 2" key="1">
    <citation type="submission" date="2024-06" db="EMBL/GenBank/DDBJ databases">
        <title>The Natural Products Discovery Center: Release of the First 8490 Sequenced Strains for Exploring Actinobacteria Biosynthetic Diversity.</title>
        <authorList>
            <person name="Kalkreuter E."/>
            <person name="Kautsar S.A."/>
            <person name="Yang D."/>
            <person name="Bader C.D."/>
            <person name="Teijaro C.N."/>
            <person name="Fluegel L."/>
            <person name="Davis C.M."/>
            <person name="Simpson J.R."/>
            <person name="Lauterbach L."/>
            <person name="Steele A.D."/>
            <person name="Gui C."/>
            <person name="Meng S."/>
            <person name="Li G."/>
            <person name="Viehrig K."/>
            <person name="Ye F."/>
            <person name="Su P."/>
            <person name="Kiefer A.F."/>
            <person name="Nichols A."/>
            <person name="Cepeda A.J."/>
            <person name="Yan W."/>
            <person name="Fan B."/>
            <person name="Jiang Y."/>
            <person name="Adhikari A."/>
            <person name="Zheng C.-J."/>
            <person name="Schuster L."/>
            <person name="Cowan T.M."/>
            <person name="Smanski M.J."/>
            <person name="Chevrette M.G."/>
            <person name="De Carvalho L.P.S."/>
            <person name="Shen B."/>
        </authorList>
    </citation>
    <scope>NUCLEOTIDE SEQUENCE [LARGE SCALE GENOMIC DNA]</scope>
    <source>
        <strain evidence="1 2">NPDC020594</strain>
    </source>
</reference>
<name>A0ABV3AMI3_9ACTN</name>